<dbReference type="GO" id="GO:0046654">
    <property type="term" value="P:tetrahydrofolate biosynthetic process"/>
    <property type="evidence" value="ECO:0007669"/>
    <property type="project" value="UniProtKB-UniRule"/>
</dbReference>
<evidence type="ECO:0000256" key="2">
    <source>
        <dbReference type="ARBA" id="ARBA00005080"/>
    </source>
</evidence>
<dbReference type="GO" id="GO:0008270">
    <property type="term" value="F:zinc ion binding"/>
    <property type="evidence" value="ECO:0007669"/>
    <property type="project" value="UniProtKB-UniRule"/>
</dbReference>
<keyword evidence="11" id="KW-1185">Reference proteome</keyword>
<comment type="catalytic activity">
    <reaction evidence="1 8">
        <text>GTP + H2O = 7,8-dihydroneopterin 3'-triphosphate + formate + H(+)</text>
        <dbReference type="Rhea" id="RHEA:17473"/>
        <dbReference type="ChEBI" id="CHEBI:15377"/>
        <dbReference type="ChEBI" id="CHEBI:15378"/>
        <dbReference type="ChEBI" id="CHEBI:15740"/>
        <dbReference type="ChEBI" id="CHEBI:37565"/>
        <dbReference type="ChEBI" id="CHEBI:58462"/>
        <dbReference type="EC" id="3.5.4.16"/>
    </reaction>
</comment>
<dbReference type="InterPro" id="IPR020602">
    <property type="entry name" value="GTP_CycHdrlase_I_dom"/>
</dbReference>
<evidence type="ECO:0000313" key="11">
    <source>
        <dbReference type="Proteomes" id="UP000677537"/>
    </source>
</evidence>
<dbReference type="PROSITE" id="PS00859">
    <property type="entry name" value="GTP_CYCLOHYDROL_1_1"/>
    <property type="match status" value="1"/>
</dbReference>
<dbReference type="FunFam" id="1.10.286.10:FF:000001">
    <property type="entry name" value="GTP cyclohydrolase 1"/>
    <property type="match status" value="1"/>
</dbReference>
<feature type="binding site" evidence="8">
    <location>
        <position position="160"/>
    </location>
    <ligand>
        <name>Zn(2+)</name>
        <dbReference type="ChEBI" id="CHEBI:29105"/>
    </ligand>
</feature>
<dbReference type="Pfam" id="PF01227">
    <property type="entry name" value="GTP_cyclohydroI"/>
    <property type="match status" value="1"/>
</dbReference>
<evidence type="ECO:0000256" key="5">
    <source>
        <dbReference type="ARBA" id="ARBA00022563"/>
    </source>
</evidence>
<dbReference type="Gene3D" id="3.30.1130.10">
    <property type="match status" value="1"/>
</dbReference>
<evidence type="ECO:0000313" key="10">
    <source>
        <dbReference type="EMBL" id="MBP0492080.1"/>
    </source>
</evidence>
<dbReference type="EC" id="3.5.4.16" evidence="8"/>
<dbReference type="EMBL" id="JAGIZA010000002">
    <property type="protein sequence ID" value="MBP0492080.1"/>
    <property type="molecule type" value="Genomic_DNA"/>
</dbReference>
<dbReference type="InterPro" id="IPR018234">
    <property type="entry name" value="GTP_CycHdrlase_I_CS"/>
</dbReference>
<dbReference type="InterPro" id="IPR043134">
    <property type="entry name" value="GTP-CH-I_N"/>
</dbReference>
<feature type="domain" description="GTP cyclohydrolase I" evidence="9">
    <location>
        <begin position="19"/>
        <end position="196"/>
    </location>
</feature>
<dbReference type="GO" id="GO:0006730">
    <property type="term" value="P:one-carbon metabolic process"/>
    <property type="evidence" value="ECO:0007669"/>
    <property type="project" value="UniProtKB-UniRule"/>
</dbReference>
<dbReference type="NCBIfam" id="NF006825">
    <property type="entry name" value="PRK09347.1-2"/>
    <property type="match status" value="1"/>
</dbReference>
<keyword evidence="8" id="KW-0479">Metal-binding</keyword>
<evidence type="ECO:0000256" key="6">
    <source>
        <dbReference type="ARBA" id="ARBA00022801"/>
    </source>
</evidence>
<dbReference type="GO" id="GO:0005525">
    <property type="term" value="F:GTP binding"/>
    <property type="evidence" value="ECO:0007669"/>
    <property type="project" value="UniProtKB-KW"/>
</dbReference>
<comment type="subunit">
    <text evidence="4">Toroid-shaped homodecamer, composed of two pentamers of five dimers.</text>
</comment>
<dbReference type="PANTHER" id="PTHR11109">
    <property type="entry name" value="GTP CYCLOHYDROLASE I"/>
    <property type="match status" value="1"/>
</dbReference>
<dbReference type="SUPFAM" id="SSF55620">
    <property type="entry name" value="Tetrahydrobiopterin biosynthesis enzymes-like"/>
    <property type="match status" value="1"/>
</dbReference>
<comment type="pathway">
    <text evidence="2 8">Cofactor biosynthesis; 7,8-dihydroneopterin triphosphate biosynthesis; 7,8-dihydroneopterin triphosphate from GTP: step 1/1.</text>
</comment>
<reference evidence="10" key="1">
    <citation type="submission" date="2021-03" db="EMBL/GenBank/DDBJ databases">
        <authorList>
            <person name="So Y."/>
        </authorList>
    </citation>
    <scope>NUCLEOTIDE SEQUENCE</scope>
    <source>
        <strain evidence="10">SG15</strain>
    </source>
</reference>
<proteinExistence type="inferred from homology"/>
<name>A0A940MYJ3_9PROT</name>
<accession>A0A940MYJ3</accession>
<feature type="binding site" evidence="8">
    <location>
        <position position="92"/>
    </location>
    <ligand>
        <name>Zn(2+)</name>
        <dbReference type="ChEBI" id="CHEBI:29105"/>
    </ligand>
</feature>
<keyword evidence="8" id="KW-0862">Zinc</keyword>
<evidence type="ECO:0000256" key="1">
    <source>
        <dbReference type="ARBA" id="ARBA00001052"/>
    </source>
</evidence>
<keyword evidence="5 8" id="KW-0554">One-carbon metabolism</keyword>
<comment type="similarity">
    <text evidence="3 8">Belongs to the GTP cyclohydrolase I family.</text>
</comment>
<evidence type="ECO:0000256" key="7">
    <source>
        <dbReference type="ARBA" id="ARBA00023134"/>
    </source>
</evidence>
<evidence type="ECO:0000256" key="3">
    <source>
        <dbReference type="ARBA" id="ARBA00008085"/>
    </source>
</evidence>
<dbReference type="GO" id="GO:0003934">
    <property type="term" value="F:GTP cyclohydrolase I activity"/>
    <property type="evidence" value="ECO:0007669"/>
    <property type="project" value="UniProtKB-UniRule"/>
</dbReference>
<dbReference type="FunFam" id="3.30.1130.10:FF:000001">
    <property type="entry name" value="GTP cyclohydrolase 1"/>
    <property type="match status" value="1"/>
</dbReference>
<dbReference type="HAMAP" id="MF_00223">
    <property type="entry name" value="FolE"/>
    <property type="match status" value="1"/>
</dbReference>
<protein>
    <recommendedName>
        <fullName evidence="8">GTP cyclohydrolase 1</fullName>
        <ecNumber evidence="8">3.5.4.16</ecNumber>
    </recommendedName>
    <alternativeName>
        <fullName evidence="8">GTP cyclohydrolase I</fullName>
        <shortName evidence="8">GTP-CH-I</shortName>
    </alternativeName>
</protein>
<evidence type="ECO:0000256" key="4">
    <source>
        <dbReference type="ARBA" id="ARBA00011857"/>
    </source>
</evidence>
<dbReference type="Proteomes" id="UP000677537">
    <property type="component" value="Unassembled WGS sequence"/>
</dbReference>
<dbReference type="AlphaFoldDB" id="A0A940MYJ3"/>
<dbReference type="GO" id="GO:0005737">
    <property type="term" value="C:cytoplasm"/>
    <property type="evidence" value="ECO:0007669"/>
    <property type="project" value="TreeGrafter"/>
</dbReference>
<comment type="subunit">
    <text evidence="8">Homopolymer.</text>
</comment>
<keyword evidence="6 8" id="KW-0378">Hydrolase</keyword>
<organism evidence="10 11">
    <name type="scientific">Roseomonas indoligenes</name>
    <dbReference type="NCBI Taxonomy" id="2820811"/>
    <lineage>
        <taxon>Bacteria</taxon>
        <taxon>Pseudomonadati</taxon>
        <taxon>Pseudomonadota</taxon>
        <taxon>Alphaproteobacteria</taxon>
        <taxon>Acetobacterales</taxon>
        <taxon>Roseomonadaceae</taxon>
        <taxon>Roseomonas</taxon>
    </lineage>
</organism>
<dbReference type="InterPro" id="IPR043133">
    <property type="entry name" value="GTP-CH-I_C/QueF"/>
</dbReference>
<dbReference type="InterPro" id="IPR001474">
    <property type="entry name" value="GTP_CycHdrlase_I"/>
</dbReference>
<dbReference type="PROSITE" id="PS00860">
    <property type="entry name" value="GTP_CYCLOHYDROL_1_2"/>
    <property type="match status" value="1"/>
</dbReference>
<gene>
    <name evidence="8 10" type="primary">folE</name>
    <name evidence="10" type="ORF">J5Y10_04735</name>
</gene>
<comment type="caution">
    <text evidence="10">The sequence shown here is derived from an EMBL/GenBank/DDBJ whole genome shotgun (WGS) entry which is preliminary data.</text>
</comment>
<dbReference type="NCBIfam" id="TIGR00063">
    <property type="entry name" value="folE"/>
    <property type="match status" value="1"/>
</dbReference>
<dbReference type="GO" id="GO:0006729">
    <property type="term" value="P:tetrahydrobiopterin biosynthetic process"/>
    <property type="evidence" value="ECO:0007669"/>
    <property type="project" value="TreeGrafter"/>
</dbReference>
<sequence>MATPAEAAGHARPSQAEAEAAVRTLLLWAGDNPDREGLLDTPKRVAKSYLELFGGYATDPVQLLQRSFEEVAGYDEMVVLRDIRLESHCEHHMVPIIGRAHVGYLPRGRVVGISKLARVVDAFSKRLQIQEKLTAQIANAINDVLDPIGVAVVVEAAHQCMTTRGVHKHGVTMVTSTMLGAFRDDHATRREFLSIINGRSGTFEG</sequence>
<dbReference type="PANTHER" id="PTHR11109:SF7">
    <property type="entry name" value="GTP CYCLOHYDROLASE 1"/>
    <property type="match status" value="1"/>
</dbReference>
<dbReference type="Gene3D" id="1.10.286.10">
    <property type="match status" value="1"/>
</dbReference>
<keyword evidence="8" id="KW-0547">Nucleotide-binding</keyword>
<feature type="binding site" evidence="8">
    <location>
        <position position="89"/>
    </location>
    <ligand>
        <name>Zn(2+)</name>
        <dbReference type="ChEBI" id="CHEBI:29105"/>
    </ligand>
</feature>
<dbReference type="RefSeq" id="WP_209371287.1">
    <property type="nucleotide sequence ID" value="NZ_JAGIZA010000002.1"/>
</dbReference>
<evidence type="ECO:0000256" key="8">
    <source>
        <dbReference type="HAMAP-Rule" id="MF_00223"/>
    </source>
</evidence>
<keyword evidence="7 8" id="KW-0342">GTP-binding</keyword>
<dbReference type="NCBIfam" id="NF006826">
    <property type="entry name" value="PRK09347.1-3"/>
    <property type="match status" value="1"/>
</dbReference>
<evidence type="ECO:0000259" key="9">
    <source>
        <dbReference type="Pfam" id="PF01227"/>
    </source>
</evidence>